<dbReference type="InterPro" id="IPR036457">
    <property type="entry name" value="PPM-type-like_dom_sf"/>
</dbReference>
<feature type="domain" description="PPM-type phosphatase" evidence="6">
    <location>
        <begin position="220"/>
        <end position="539"/>
    </location>
</feature>
<dbReference type="InterPro" id="IPR001932">
    <property type="entry name" value="PPM-type_phosphatase-like_dom"/>
</dbReference>
<evidence type="ECO:0000256" key="2">
    <source>
        <dbReference type="ARBA" id="ARBA00022801"/>
    </source>
</evidence>
<dbReference type="InterPro" id="IPR000222">
    <property type="entry name" value="PP2C_BS"/>
</dbReference>
<evidence type="ECO:0000313" key="7">
    <source>
        <dbReference type="EnsemblMetazoa" id="GPPI029328-PA"/>
    </source>
</evidence>
<dbReference type="InterPro" id="IPR015655">
    <property type="entry name" value="PP2C"/>
</dbReference>
<dbReference type="FunFam" id="3.60.40.10:FF:000060">
    <property type="entry name" value="Protein phosphatase 2c"/>
    <property type="match status" value="1"/>
</dbReference>
<comment type="similarity">
    <text evidence="4">Belongs to the PP2C family.</text>
</comment>
<protein>
    <recommendedName>
        <fullName evidence="6">PPM-type phosphatase domain-containing protein</fullName>
    </recommendedName>
</protein>
<dbReference type="Gene3D" id="3.60.40.10">
    <property type="entry name" value="PPM-type phosphatase domain"/>
    <property type="match status" value="1"/>
</dbReference>
<reference evidence="7" key="2">
    <citation type="submission" date="2020-05" db="UniProtKB">
        <authorList>
            <consortium name="EnsemblMetazoa"/>
        </authorList>
    </citation>
    <scope>IDENTIFICATION</scope>
    <source>
        <strain evidence="7">IAEA</strain>
    </source>
</reference>
<dbReference type="SMART" id="SM00332">
    <property type="entry name" value="PP2Cc"/>
    <property type="match status" value="1"/>
</dbReference>
<evidence type="ECO:0000256" key="1">
    <source>
        <dbReference type="ARBA" id="ARBA00022723"/>
    </source>
</evidence>
<keyword evidence="3 4" id="KW-0904">Protein phosphatase</keyword>
<sequence>MQPQTKQQQKHQMILHQQQRQKLKLIKKQNKQRGKSANVKQISTLSLENKKTNNNNCNSLTKPTETAVDINKMQCLDTELTINNSTNHQSLSVPLTRRIIPSHINLHVNKNANDLEITPEMDQDLHSNASLTSSICLDNVSMQPQSPSPIYQQKILKQQYSHSSYQLPSRPSHLVMNGISSGSDISSGTNSPVLSSSSSSSSSNVSTQQSLTPSIGVNLRVTGQCSQGGRKYMEDYFSVAYQQSENAKDLEYAFIGIYDGHGGAEAATFAKEHLMMEIIKQKLFWSDSDQDILRAIREGYIATHYAMWREQEKWPKTANGLPSTAGTTATIAFIRREKIYIGHVGDSGIVLGYQNEHENFWRAKQLTVDHKPESLEERTRIMKSGGKVVVKSGVPRVVWNRPRNANHRGPIRKKTLIDEIPFLAVARSLGDLWSYNSENDEFVVSPDPDVKVIPIDSQTFRCLIFGTDGLWNVVSAQEAVNLVREKEVINERLQAQHGDAPNEGVQWTNPSKSLVEKALKTWSAKKMRADNTSVVTVILYPPGKGVHNHADDAIGIRREICTLTTAPMLMKPMYSIEQAEINADVTSCDDATTYKEMAMKHLPPIEYRNFDYYAEDSEGENEIVETDETETEDFELLPKLSTIAQSHDYPADANTWSWQSTSFATEHVAQMQEESDEEMNKEEHEVSVINYQNYLHHDNENANAEDSYLNSFSQSYSTLLQYGERMEEGEMESVEAVEDCNSSWSITSVTGSHIIDSPTSSNSGLSRPDMHEIIKEQQLYQAQCMSQEEGYSLTKLETRREQQGCKTHETGVQTLSIVRHQTTQMPDEVETYTTRTQPSIQQVLCHLPSTSYVTTLQQKPLEFHSLLQQEREEEQLVALERQQMLKLSEQNIAEYSCLQALSHNVTSLNQAPSQLHKAYKETPLVEEYLDEHDEFPSGTSDADTSVQIHEVSSSNCSEVSDIDSSSEKDIALEETDEEASDSCSSREIMPEVNVTPEKHTSVRNKRPLIAVKNILLIKNSKSSQYVPNQTKYDLLKVQGITRERLRSRTLYPNRPNENLKRISSKHSSCNLLKSSSNLRKTFNSSNTATNKAQNFHASDNSTPKIEIKRELRSNSTKSSEDYVDYSKRTLRARNTMAKDMKAKAALVAAALKYPNNAVSRDFLRSAAATFRGNKNVLISDYPCTPSTNRRALTIANPIRNKTHKQTGQPAPSLTKVPPHPPVHALNLRSRQVTMQDNKTKITPLSTNRSTASVTTAALRQSTKPLLKHVSFSERRTLRSMLRNDASKSSITDTSSSTIATSFSKSTRSQSIGSNLAAPPPSPKLMNAAAAVAAATRARCLLSAKKAAEVNGTQPVLKTIFGKRTSPRVSTGVSNSPSLSPVVNNKSEKLSTVPDHTLRGRVVKRLKR</sequence>
<keyword evidence="2 4" id="KW-0378">Hydrolase</keyword>
<dbReference type="Pfam" id="PF00481">
    <property type="entry name" value="PP2C"/>
    <property type="match status" value="1"/>
</dbReference>
<dbReference type="VEuPathDB" id="VectorBase:GPPI029328"/>
<keyword evidence="1" id="KW-0479">Metal-binding</keyword>
<evidence type="ECO:0000259" key="6">
    <source>
        <dbReference type="PROSITE" id="PS51746"/>
    </source>
</evidence>
<evidence type="ECO:0000313" key="8">
    <source>
        <dbReference type="Proteomes" id="UP000092460"/>
    </source>
</evidence>
<evidence type="ECO:0000256" key="5">
    <source>
        <dbReference type="SAM" id="MobiDB-lite"/>
    </source>
</evidence>
<dbReference type="Proteomes" id="UP000092460">
    <property type="component" value="Unassembled WGS sequence"/>
</dbReference>
<dbReference type="SUPFAM" id="SSF81606">
    <property type="entry name" value="PP2C-like"/>
    <property type="match status" value="1"/>
</dbReference>
<dbReference type="GO" id="GO:0046872">
    <property type="term" value="F:metal ion binding"/>
    <property type="evidence" value="ECO:0007669"/>
    <property type="project" value="UniProtKB-KW"/>
</dbReference>
<feature type="region of interest" description="Disordered" evidence="5">
    <location>
        <begin position="951"/>
        <end position="985"/>
    </location>
</feature>
<reference evidence="8" key="1">
    <citation type="submission" date="2015-01" db="EMBL/GenBank/DDBJ databases">
        <authorList>
            <person name="Aksoy S."/>
            <person name="Warren W."/>
            <person name="Wilson R.K."/>
        </authorList>
    </citation>
    <scope>NUCLEOTIDE SEQUENCE [LARGE SCALE GENOMIC DNA]</scope>
    <source>
        <strain evidence="8">IAEA</strain>
    </source>
</reference>
<feature type="region of interest" description="Disordered" evidence="5">
    <location>
        <begin position="1280"/>
        <end position="1319"/>
    </location>
</feature>
<dbReference type="GO" id="GO:0004722">
    <property type="term" value="F:protein serine/threonine phosphatase activity"/>
    <property type="evidence" value="ECO:0007669"/>
    <property type="project" value="InterPro"/>
</dbReference>
<organism evidence="7 8">
    <name type="scientific">Glossina palpalis gambiensis</name>
    <dbReference type="NCBI Taxonomy" id="67801"/>
    <lineage>
        <taxon>Eukaryota</taxon>
        <taxon>Metazoa</taxon>
        <taxon>Ecdysozoa</taxon>
        <taxon>Arthropoda</taxon>
        <taxon>Hexapoda</taxon>
        <taxon>Insecta</taxon>
        <taxon>Pterygota</taxon>
        <taxon>Neoptera</taxon>
        <taxon>Endopterygota</taxon>
        <taxon>Diptera</taxon>
        <taxon>Brachycera</taxon>
        <taxon>Muscomorpha</taxon>
        <taxon>Hippoboscoidea</taxon>
        <taxon>Glossinidae</taxon>
        <taxon>Glossina</taxon>
    </lineage>
</organism>
<accession>A0A1B0BGK7</accession>
<feature type="region of interest" description="Disordered" evidence="5">
    <location>
        <begin position="28"/>
        <end position="62"/>
    </location>
</feature>
<dbReference type="CDD" id="cd00143">
    <property type="entry name" value="PP2Cc"/>
    <property type="match status" value="1"/>
</dbReference>
<dbReference type="PANTHER" id="PTHR47992">
    <property type="entry name" value="PROTEIN PHOSPHATASE"/>
    <property type="match status" value="1"/>
</dbReference>
<feature type="region of interest" description="Disordered" evidence="5">
    <location>
        <begin position="1201"/>
        <end position="1220"/>
    </location>
</feature>
<dbReference type="PROSITE" id="PS51746">
    <property type="entry name" value="PPM_2"/>
    <property type="match status" value="1"/>
</dbReference>
<proteinExistence type="inferred from homology"/>
<dbReference type="STRING" id="67801.A0A1B0BGK7"/>
<feature type="compositionally biased region" description="Low complexity" evidence="5">
    <location>
        <begin position="44"/>
        <end position="62"/>
    </location>
</feature>
<evidence type="ECO:0000256" key="3">
    <source>
        <dbReference type="ARBA" id="ARBA00022912"/>
    </source>
</evidence>
<feature type="region of interest" description="Disordered" evidence="5">
    <location>
        <begin position="166"/>
        <end position="209"/>
    </location>
</feature>
<feature type="compositionally biased region" description="Low complexity" evidence="5">
    <location>
        <begin position="1372"/>
        <end position="1384"/>
    </location>
</feature>
<keyword evidence="8" id="KW-1185">Reference proteome</keyword>
<feature type="region of interest" description="Disordered" evidence="5">
    <location>
        <begin position="1083"/>
        <end position="1120"/>
    </location>
</feature>
<dbReference type="EnsemblMetazoa" id="GPPI029328-RA">
    <property type="protein sequence ID" value="GPPI029328-PA"/>
    <property type="gene ID" value="GPPI029328"/>
</dbReference>
<dbReference type="EMBL" id="JXJN01013885">
    <property type="status" value="NOT_ANNOTATED_CDS"/>
    <property type="molecule type" value="Genomic_DNA"/>
</dbReference>
<name>A0A1B0BGK7_9MUSC</name>
<evidence type="ECO:0000256" key="4">
    <source>
        <dbReference type="RuleBase" id="RU003465"/>
    </source>
</evidence>
<feature type="compositionally biased region" description="Low complexity" evidence="5">
    <location>
        <begin position="1286"/>
        <end position="1306"/>
    </location>
</feature>
<feature type="compositionally biased region" description="Polar residues" evidence="5">
    <location>
        <begin position="1083"/>
        <end position="1103"/>
    </location>
</feature>
<feature type="region of interest" description="Disordered" evidence="5">
    <location>
        <begin position="1364"/>
        <end position="1388"/>
    </location>
</feature>
<feature type="compositionally biased region" description="Low complexity" evidence="5">
    <location>
        <begin position="178"/>
        <end position="209"/>
    </location>
</feature>
<dbReference type="PROSITE" id="PS01032">
    <property type="entry name" value="PPM_1"/>
    <property type="match status" value="1"/>
</dbReference>
<feature type="compositionally biased region" description="Basic and acidic residues" evidence="5">
    <location>
        <begin position="1105"/>
        <end position="1120"/>
    </location>
</feature>